<feature type="region of interest" description="Disordered" evidence="1">
    <location>
        <begin position="1"/>
        <end position="70"/>
    </location>
</feature>
<protein>
    <recommendedName>
        <fullName evidence="4">Peroxin 20</fullName>
    </recommendedName>
</protein>
<reference evidence="2 3" key="1">
    <citation type="journal article" date="2025" name="Microbiol. Resour. Announc.">
        <title>Draft genome sequences for Neonectria magnoliae and Neonectria punicea, canker pathogens of Liriodendron tulipifera and Acer saccharum in West Virginia.</title>
        <authorList>
            <person name="Petronek H.M."/>
            <person name="Kasson M.T."/>
            <person name="Metheny A.M."/>
            <person name="Stauder C.M."/>
            <person name="Lovett B."/>
            <person name="Lynch S.C."/>
            <person name="Garnas J.R."/>
            <person name="Kasson L.R."/>
            <person name="Stajich J.E."/>
        </authorList>
    </citation>
    <scope>NUCLEOTIDE SEQUENCE [LARGE SCALE GENOMIC DNA]</scope>
    <source>
        <strain evidence="2 3">NRRL 64653</strain>
    </source>
</reference>
<name>A0ABR1GMS6_9HYPO</name>
<comment type="caution">
    <text evidence="2">The sequence shown here is derived from an EMBL/GenBank/DDBJ whole genome shotgun (WGS) entry which is preliminary data.</text>
</comment>
<dbReference type="Proteomes" id="UP001498476">
    <property type="component" value="Unassembled WGS sequence"/>
</dbReference>
<evidence type="ECO:0008006" key="4">
    <source>
        <dbReference type="Google" id="ProtNLM"/>
    </source>
</evidence>
<dbReference type="EMBL" id="JAZAVJ010000267">
    <property type="protein sequence ID" value="KAK7403023.1"/>
    <property type="molecule type" value="Genomic_DNA"/>
</dbReference>
<accession>A0ABR1GMS6</accession>
<proteinExistence type="predicted"/>
<feature type="region of interest" description="Disordered" evidence="1">
    <location>
        <begin position="331"/>
        <end position="354"/>
    </location>
</feature>
<organism evidence="2 3">
    <name type="scientific">Neonectria punicea</name>
    <dbReference type="NCBI Taxonomy" id="979145"/>
    <lineage>
        <taxon>Eukaryota</taxon>
        <taxon>Fungi</taxon>
        <taxon>Dikarya</taxon>
        <taxon>Ascomycota</taxon>
        <taxon>Pezizomycotina</taxon>
        <taxon>Sordariomycetes</taxon>
        <taxon>Hypocreomycetidae</taxon>
        <taxon>Hypocreales</taxon>
        <taxon>Nectriaceae</taxon>
        <taxon>Neonectria</taxon>
    </lineage>
</organism>
<evidence type="ECO:0000313" key="3">
    <source>
        <dbReference type="Proteomes" id="UP001498476"/>
    </source>
</evidence>
<gene>
    <name evidence="2" type="ORF">QQX98_011223</name>
</gene>
<sequence>MADASCSGGTPFKRLIDHQSRDVSQHQDRLVNRAGQAQGSFRSAPQAAQGPDAFNSFMEGPSTLPNMPHHHAAGRLSAHATALGPVSHAPGPAPAVDVSNWAADFSRFAQQRPQQPLQAQDGFPQAAHQMPMARQQMPMVRQMPMAHQMPMGHQMPMAQANPQLAYQAPFSQPNIGYAPLYGPTNGGRMDPNAASAQRPAAESEFDQEMDRWMALHGDGAGATEDVDAIMEQIANEMELNEAAFKEAETFLPESESRLDGTSAADLQASNMANLSLENPQTLSPEQAETLKAKSDVSEAAERLLESVQHEDGDKWKNSAFLSLMRDFRDGRKDIVDNEIRETPGTESESHNTAQ</sequence>
<feature type="compositionally biased region" description="Basic and acidic residues" evidence="1">
    <location>
        <begin position="14"/>
        <end position="31"/>
    </location>
</feature>
<keyword evidence="3" id="KW-1185">Reference proteome</keyword>
<evidence type="ECO:0000313" key="2">
    <source>
        <dbReference type="EMBL" id="KAK7403023.1"/>
    </source>
</evidence>
<evidence type="ECO:0000256" key="1">
    <source>
        <dbReference type="SAM" id="MobiDB-lite"/>
    </source>
</evidence>